<dbReference type="Proteomes" id="UP000293296">
    <property type="component" value="Chromosome"/>
</dbReference>
<sequence>MRHLSELDWRRLYRSRTGAVLGVCKGLAAFLDVPVAAVRAGVVLLTLSAGVWPVVAAYVIAGFCLKLEPALPPDSEAESDACNAYQADRKAVLARLRDRAERLERRVRRLEDHITSREFDFDRRLSRP</sequence>
<keyword evidence="2" id="KW-0812">Transmembrane</keyword>
<feature type="transmembrane region" description="Helical" evidence="2">
    <location>
        <begin position="37"/>
        <end position="61"/>
    </location>
</feature>
<evidence type="ECO:0000259" key="3">
    <source>
        <dbReference type="Pfam" id="PF04024"/>
    </source>
</evidence>
<keyword evidence="5" id="KW-1185">Reference proteome</keyword>
<gene>
    <name evidence="4" type="ORF">C3Y92_03515</name>
</gene>
<dbReference type="InterPro" id="IPR007168">
    <property type="entry name" value="Phageshock_PspC_N"/>
</dbReference>
<dbReference type="KEGG" id="dcb:C3Y92_03515"/>
<protein>
    <submittedName>
        <fullName evidence="4">Envelope stress response membrane protein PspC</fullName>
    </submittedName>
</protein>
<organism evidence="4 5">
    <name type="scientific">Solidesulfovibrio carbinolicus</name>
    <dbReference type="NCBI Taxonomy" id="296842"/>
    <lineage>
        <taxon>Bacteria</taxon>
        <taxon>Pseudomonadati</taxon>
        <taxon>Thermodesulfobacteriota</taxon>
        <taxon>Desulfovibrionia</taxon>
        <taxon>Desulfovibrionales</taxon>
        <taxon>Desulfovibrionaceae</taxon>
        <taxon>Solidesulfovibrio</taxon>
    </lineage>
</organism>
<keyword evidence="2" id="KW-0472">Membrane</keyword>
<feature type="domain" description="Phage shock protein PspC N-terminal" evidence="3">
    <location>
        <begin position="10"/>
        <end position="65"/>
    </location>
</feature>
<name>A0A4P6HYF3_9BACT</name>
<evidence type="ECO:0000313" key="5">
    <source>
        <dbReference type="Proteomes" id="UP000293296"/>
    </source>
</evidence>
<dbReference type="RefSeq" id="WP_129349557.1">
    <property type="nucleotide sequence ID" value="NZ_CP026538.1"/>
</dbReference>
<keyword evidence="2" id="KW-1133">Transmembrane helix</keyword>
<evidence type="ECO:0000256" key="1">
    <source>
        <dbReference type="SAM" id="Coils"/>
    </source>
</evidence>
<keyword evidence="1" id="KW-0175">Coiled coil</keyword>
<feature type="transmembrane region" description="Helical" evidence="2">
    <location>
        <begin position="12"/>
        <end position="31"/>
    </location>
</feature>
<evidence type="ECO:0000313" key="4">
    <source>
        <dbReference type="EMBL" id="QAZ66359.1"/>
    </source>
</evidence>
<evidence type="ECO:0000256" key="2">
    <source>
        <dbReference type="SAM" id="Phobius"/>
    </source>
</evidence>
<feature type="coiled-coil region" evidence="1">
    <location>
        <begin position="86"/>
        <end position="113"/>
    </location>
</feature>
<dbReference type="Pfam" id="PF04024">
    <property type="entry name" value="PspC"/>
    <property type="match status" value="1"/>
</dbReference>
<dbReference type="EMBL" id="CP026538">
    <property type="protein sequence ID" value="QAZ66359.1"/>
    <property type="molecule type" value="Genomic_DNA"/>
</dbReference>
<proteinExistence type="predicted"/>
<accession>A0A4P6HYF3</accession>
<dbReference type="AlphaFoldDB" id="A0A4P6HYF3"/>
<reference evidence="4 5" key="1">
    <citation type="submission" date="2018-02" db="EMBL/GenBank/DDBJ databases">
        <title>Genome sequence of Desulfovibrio carbinolicus DSM 3852.</title>
        <authorList>
            <person name="Wilbanks E."/>
            <person name="Skennerton C.T."/>
            <person name="Orphan V.J."/>
        </authorList>
    </citation>
    <scope>NUCLEOTIDE SEQUENCE [LARGE SCALE GENOMIC DNA]</scope>
    <source>
        <strain evidence="4 5">DSM 3852</strain>
    </source>
</reference>
<dbReference type="OrthoDB" id="7359894at2"/>